<feature type="region of interest" description="Disordered" evidence="2">
    <location>
        <begin position="265"/>
        <end position="296"/>
    </location>
</feature>
<name>A0A9P6B400_9AGAM</name>
<comment type="similarity">
    <text evidence="1">Belongs to the HEATR5 family.</text>
</comment>
<dbReference type="GO" id="GO:0008104">
    <property type="term" value="P:intracellular protein localization"/>
    <property type="evidence" value="ECO:0007669"/>
    <property type="project" value="TreeGrafter"/>
</dbReference>
<feature type="domain" description="LAA1-like C-terminal TPR repeats" evidence="3">
    <location>
        <begin position="1797"/>
        <end position="1968"/>
    </location>
</feature>
<feature type="region of interest" description="Disordered" evidence="2">
    <location>
        <begin position="1968"/>
        <end position="1988"/>
    </location>
</feature>
<dbReference type="Gene3D" id="1.25.10.10">
    <property type="entry name" value="Leucine-rich Repeat Variant"/>
    <property type="match status" value="3"/>
</dbReference>
<dbReference type="EMBL" id="MU128933">
    <property type="protein sequence ID" value="KAF9517303.1"/>
    <property type="molecule type" value="Genomic_DNA"/>
</dbReference>
<dbReference type="Pfam" id="PF20210">
    <property type="entry name" value="Laa1_Sip1_HTR5"/>
    <property type="match status" value="1"/>
</dbReference>
<gene>
    <name evidence="4" type="ORF">BS47DRAFT_1340067</name>
</gene>
<feature type="compositionally biased region" description="Low complexity" evidence="2">
    <location>
        <begin position="1968"/>
        <end position="1979"/>
    </location>
</feature>
<dbReference type="InterPro" id="IPR040108">
    <property type="entry name" value="Laa1/Sip1/HEATR5"/>
</dbReference>
<dbReference type="GO" id="GO:0042147">
    <property type="term" value="P:retrograde transport, endosome to Golgi"/>
    <property type="evidence" value="ECO:0007669"/>
    <property type="project" value="TreeGrafter"/>
</dbReference>
<accession>A0A9P6B400</accession>
<evidence type="ECO:0000313" key="5">
    <source>
        <dbReference type="Proteomes" id="UP000886523"/>
    </source>
</evidence>
<dbReference type="PANTHER" id="PTHR21663">
    <property type="entry name" value="HYPOTHETICAL HEAT DOMAIN-CONTAINING"/>
    <property type="match status" value="1"/>
</dbReference>
<dbReference type="GO" id="GO:0006897">
    <property type="term" value="P:endocytosis"/>
    <property type="evidence" value="ECO:0007669"/>
    <property type="project" value="TreeGrafter"/>
</dbReference>
<evidence type="ECO:0000259" key="3">
    <source>
        <dbReference type="Pfam" id="PF25808"/>
    </source>
</evidence>
<keyword evidence="5" id="KW-1185">Reference proteome</keyword>
<evidence type="ECO:0000313" key="4">
    <source>
        <dbReference type="EMBL" id="KAF9517303.1"/>
    </source>
</evidence>
<dbReference type="GO" id="GO:0030139">
    <property type="term" value="C:endocytic vesicle"/>
    <property type="evidence" value="ECO:0007669"/>
    <property type="project" value="TreeGrafter"/>
</dbReference>
<dbReference type="InterPro" id="IPR057981">
    <property type="entry name" value="TPR_LAA1-like_C"/>
</dbReference>
<dbReference type="Pfam" id="PF25808">
    <property type="entry name" value="TPR_LAA1_C"/>
    <property type="match status" value="1"/>
</dbReference>
<evidence type="ECO:0000256" key="1">
    <source>
        <dbReference type="ARBA" id="ARBA00008304"/>
    </source>
</evidence>
<dbReference type="SUPFAM" id="SSF48371">
    <property type="entry name" value="ARM repeat"/>
    <property type="match status" value="3"/>
</dbReference>
<protein>
    <recommendedName>
        <fullName evidence="3">LAA1-like C-terminal TPR repeats domain-containing protein</fullName>
    </recommendedName>
</protein>
<dbReference type="PANTHER" id="PTHR21663:SF0">
    <property type="entry name" value="HEAT REPEAT-CONTAINING PROTEIN 5B"/>
    <property type="match status" value="1"/>
</dbReference>
<dbReference type="GO" id="GO:0016020">
    <property type="term" value="C:membrane"/>
    <property type="evidence" value="ECO:0007669"/>
    <property type="project" value="TreeGrafter"/>
</dbReference>
<dbReference type="InterPro" id="IPR011989">
    <property type="entry name" value="ARM-like"/>
</dbReference>
<comment type="caution">
    <text evidence="4">The sequence shown here is derived from an EMBL/GenBank/DDBJ whole genome shotgun (WGS) entry which is preliminary data.</text>
</comment>
<sequence>MAGSQQLSTHDLTLDKDNVSGDSGEIYLFQWLTRCEEALAQLPVDIVKSNQVELEALMTSIATAASPFPRPGRPTRNLVARCLIILFTRGETKTLFDLLHALSRPISDPKHTDTHAKISSFFIMGEIMGALGSQVMSFMGEITISALKTAKSSNNSVQLRYHALLALSKALETSARAVTESMVKDIMKQCKVGLADKALPIQRVSTDVTRAMFSHGRAIGTVSEIENIIGICVKGLDGADQTTRHSLASLVAYLLTFTQTEHALSSSEASSGRKSGKKDKDDESDTETTPRVPAEAAPKTLMTPSDMMNVLCNWFNRPNVTQKMRVGIIDIYAALFTSLGPSFVEAHYALIVAHLLNGLVSHVRNTSTRFEILLVRRLVGILFRDVIGIRMLSEQGQIGAIKELSSTYLRKWPALMPGQVETSPQVLVIVLKEVSGLLRQLGNAPPPVQDALAEPLIDLLGHPSHSTRIAAAWCLRSFCYSTPLRLPKNVLLVMDLLQRDVSSLVIPSTPTDVQRRTLGHAHGLAALFSIIPERPLYVSYDLSAKVLDTAIQLLKRAGDHDLVIAGVEVETAWTCISSLMTLGPNFVRAHLSQLLVLWRNALPKPTSKDTSNGIMRSNADWTFLLRVRESALSAILSFLHHNSPVLVTLDVARRLASLLSNGLLFASLFMSQYREELMEHDVISTELSLHTREAMLRRRVFQCFSALGFATLPESTQTTLLQSTVTLFTSADGHSGSSAQAIISTSAGTFASIWQINQMTNMPIIGSYEHDTLVLCQARQGEPSEPPPASTGVVDAAIELFSLLLPIQDLASTSRAVTQLVEAVRSSKLERNQARKSAVFINATYAVLLTLRNATQVNVRQARESLGSSQVATALAEFLKDGILDGDPALRFTASEAIGRLASLAPSSFLSAQTSLLVDQVVNNRDPDGRAGCALTFGAIYSHVGGLAAGPLLKTTVNVLMSLSTDPHPMVHYWALTALGQVINAASLSYSPFLTSTLGMLVKLYMLDSHEPEGGSAINANLRGDLPAYQVMCQIIDAAIGVLGPELQDSAKIRSLTLDLVHEFSNEPDDEIRVEGIKCIQHLLIFGANFMPVAELVSSFRGNLSSSRRPLKVASINALYALVQKDAFTLSKIGGDRLVEDLFSMLDDDSSIDGVRSVITSWLQQTVSHNPSGWIDLCQRIMSRTNALQQGTVSGAKAPGALQDDEGESLSVGMAKDQPSVGQQRGSMTSRWRTQLFALQCLHIICITVASSNRQEHLDLRFARQRNSPESSLLVSRVPDLIKMAFTASAAYVTEIRMEGLTVLRDIIEIFAKSPDPDYADALLLEQHQAPITAALTPAFSSDSTPEILASAIEVCAVFVGCGVVKDVGRMGRILKLLTSALEQCKESGTLSIGDAQELSPNASVMLRVSTLTAWAELEVSSVTQTYLNAVLLPYRRTLATLWIAALRDYASIRADSEVLQESASSSMDVAYTGLGREVLLPYYTDSWAKILKAVATAMHSADNFILAAMDGQDGQGDARVSTKGTDGTLYYPIVFGLVYEALATSSTEATASSASNYIAVTALTAMRSLVRPEYSGNALFDPATFTELTGLFYRMTLTEPPEIQSLLVEVLVSIVSSRDASALRGTISVDSPSFPEELALTHCLRVCAYILRHSITGSNRHSSLSAAAERAALIRSGFIAFMSIGSAFGPYLQEEVRAIAVHLYSELLKDEVSDVDLVGPSLPALKAMLEIKPDPSVPNQMIKYERLVHGLFSACLQNVDAMSGRHGAVPSLKVKNNLLAAVLILTVVPSSTKLSQAALEHCCYLISQKMSEGQEIAVTATHCAKTLVAAAAAGNVALQHCVKYLIPGVVLYLTTVAGRNRGDRGAQSDAESDVQGVEEALKAFSVLFSSFPEASRPQALGIFLPVLVVLLNPASAPTPIHTLAVTHLLGFATSSSAAFKEVTSKLGVEERGVLEASVRQAVDAMKGASNGANSNQNAKPQISLRSF</sequence>
<dbReference type="InterPro" id="IPR046837">
    <property type="entry name" value="Laa1/Sip1/HEATR5-like_HEAT"/>
</dbReference>
<dbReference type="GO" id="GO:0005794">
    <property type="term" value="C:Golgi apparatus"/>
    <property type="evidence" value="ECO:0007669"/>
    <property type="project" value="TreeGrafter"/>
</dbReference>
<evidence type="ECO:0000256" key="2">
    <source>
        <dbReference type="SAM" id="MobiDB-lite"/>
    </source>
</evidence>
<proteinExistence type="inferred from homology"/>
<dbReference type="GO" id="GO:0005829">
    <property type="term" value="C:cytosol"/>
    <property type="evidence" value="ECO:0007669"/>
    <property type="project" value="GOC"/>
</dbReference>
<organism evidence="4 5">
    <name type="scientific">Hydnum rufescens UP504</name>
    <dbReference type="NCBI Taxonomy" id="1448309"/>
    <lineage>
        <taxon>Eukaryota</taxon>
        <taxon>Fungi</taxon>
        <taxon>Dikarya</taxon>
        <taxon>Basidiomycota</taxon>
        <taxon>Agaricomycotina</taxon>
        <taxon>Agaricomycetes</taxon>
        <taxon>Cantharellales</taxon>
        <taxon>Hydnaceae</taxon>
        <taxon>Hydnum</taxon>
    </lineage>
</organism>
<reference evidence="4" key="1">
    <citation type="journal article" date="2020" name="Nat. Commun.">
        <title>Large-scale genome sequencing of mycorrhizal fungi provides insights into the early evolution of symbiotic traits.</title>
        <authorList>
            <person name="Miyauchi S."/>
            <person name="Kiss E."/>
            <person name="Kuo A."/>
            <person name="Drula E."/>
            <person name="Kohler A."/>
            <person name="Sanchez-Garcia M."/>
            <person name="Morin E."/>
            <person name="Andreopoulos B."/>
            <person name="Barry K.W."/>
            <person name="Bonito G."/>
            <person name="Buee M."/>
            <person name="Carver A."/>
            <person name="Chen C."/>
            <person name="Cichocki N."/>
            <person name="Clum A."/>
            <person name="Culley D."/>
            <person name="Crous P.W."/>
            <person name="Fauchery L."/>
            <person name="Girlanda M."/>
            <person name="Hayes R.D."/>
            <person name="Keri Z."/>
            <person name="LaButti K."/>
            <person name="Lipzen A."/>
            <person name="Lombard V."/>
            <person name="Magnuson J."/>
            <person name="Maillard F."/>
            <person name="Murat C."/>
            <person name="Nolan M."/>
            <person name="Ohm R.A."/>
            <person name="Pangilinan J."/>
            <person name="Pereira M.F."/>
            <person name="Perotto S."/>
            <person name="Peter M."/>
            <person name="Pfister S."/>
            <person name="Riley R."/>
            <person name="Sitrit Y."/>
            <person name="Stielow J.B."/>
            <person name="Szollosi G."/>
            <person name="Zifcakova L."/>
            <person name="Stursova M."/>
            <person name="Spatafora J.W."/>
            <person name="Tedersoo L."/>
            <person name="Vaario L.M."/>
            <person name="Yamada A."/>
            <person name="Yan M."/>
            <person name="Wang P."/>
            <person name="Xu J."/>
            <person name="Bruns T."/>
            <person name="Baldrian P."/>
            <person name="Vilgalys R."/>
            <person name="Dunand C."/>
            <person name="Henrissat B."/>
            <person name="Grigoriev I.V."/>
            <person name="Hibbett D."/>
            <person name="Nagy L.G."/>
            <person name="Martin F.M."/>
        </authorList>
    </citation>
    <scope>NUCLEOTIDE SEQUENCE</scope>
    <source>
        <strain evidence="4">UP504</strain>
    </source>
</reference>
<dbReference type="InterPro" id="IPR016024">
    <property type="entry name" value="ARM-type_fold"/>
</dbReference>
<dbReference type="Proteomes" id="UP000886523">
    <property type="component" value="Unassembled WGS sequence"/>
</dbReference>
<dbReference type="OrthoDB" id="192608at2759"/>